<sequence length="120" mass="12819">MPDAGVGPESSQADAWLPPWWLLVFAPLGWLLIAALALDRRGLLIALVVLILLAPVGMPAPPVLRWLRRHRRFAGVHAGPLAFAATTALTDFPLWLCTAVALGALLLTVTLTTMSELAGH</sequence>
<reference evidence="3" key="1">
    <citation type="submission" date="2009-09" db="EMBL/GenBank/DDBJ databases">
        <title>The complete genome of Kribbella flavida DSM 17836.</title>
        <authorList>
            <consortium name="US DOE Joint Genome Institute (JGI-PGF)"/>
            <person name="Lucas S."/>
            <person name="Copeland A."/>
            <person name="Lapidus A."/>
            <person name="Glavina del Rio T."/>
            <person name="Dalin E."/>
            <person name="Tice H."/>
            <person name="Bruce D."/>
            <person name="Goodwin L."/>
            <person name="Pitluck S."/>
            <person name="Kyrpides N."/>
            <person name="Mavromatis K."/>
            <person name="Ivanova N."/>
            <person name="Saunders E."/>
            <person name="Brettin T."/>
            <person name="Detter J.C."/>
            <person name="Han C."/>
            <person name="Larimer F."/>
            <person name="Land M."/>
            <person name="Hauser L."/>
            <person name="Markowitz V."/>
            <person name="Cheng J.-F."/>
            <person name="Hugenholtz P."/>
            <person name="Woyke T."/>
            <person name="Wu D."/>
            <person name="Pukall R."/>
            <person name="Klenk H.-P."/>
            <person name="Eisen J.A."/>
        </authorList>
    </citation>
    <scope>NUCLEOTIDE SEQUENCE [LARGE SCALE GENOMIC DNA]</scope>
    <source>
        <strain evidence="3">DSM 17836 / JCM 10339 / NBRC 14399</strain>
    </source>
</reference>
<keyword evidence="1" id="KW-0472">Membrane</keyword>
<dbReference type="EMBL" id="CP001736">
    <property type="protein sequence ID" value="ADB30967.1"/>
    <property type="molecule type" value="Genomic_DNA"/>
</dbReference>
<evidence type="ECO:0000256" key="1">
    <source>
        <dbReference type="SAM" id="Phobius"/>
    </source>
</evidence>
<accession>D2PPK5</accession>
<dbReference type="AlphaFoldDB" id="D2PPK5"/>
<evidence type="ECO:0000313" key="2">
    <source>
        <dbReference type="EMBL" id="ADB30967.1"/>
    </source>
</evidence>
<keyword evidence="1" id="KW-1133">Transmembrane helix</keyword>
<gene>
    <name evidence="2" type="ordered locus">Kfla_1873</name>
</gene>
<feature type="transmembrane region" description="Helical" evidence="1">
    <location>
        <begin position="43"/>
        <end position="64"/>
    </location>
</feature>
<dbReference type="Proteomes" id="UP000007967">
    <property type="component" value="Chromosome"/>
</dbReference>
<feature type="transmembrane region" description="Helical" evidence="1">
    <location>
        <begin position="20"/>
        <end position="38"/>
    </location>
</feature>
<evidence type="ECO:0000313" key="3">
    <source>
        <dbReference type="Proteomes" id="UP000007967"/>
    </source>
</evidence>
<name>D2PPK5_KRIFD</name>
<dbReference type="HOGENOM" id="CLU_2046569_0_0_11"/>
<reference evidence="2 3" key="2">
    <citation type="journal article" date="2010" name="Stand. Genomic Sci.">
        <title>Complete genome sequence of Kribbella flavida type strain (IFO 14399).</title>
        <authorList>
            <person name="Pukall R."/>
            <person name="Lapidus A."/>
            <person name="Glavina Del Rio T."/>
            <person name="Copeland A."/>
            <person name="Tice H."/>
            <person name="Cheng J.-F."/>
            <person name="Lucas S."/>
            <person name="Chen F."/>
            <person name="Nolan M."/>
            <person name="LaButti K."/>
            <person name="Pati A."/>
            <person name="Ivanova N."/>
            <person name="Mavrommatis K."/>
            <person name="Mikhailova N."/>
            <person name="Pitluck S."/>
            <person name="Bruce D."/>
            <person name="Goodwin L."/>
            <person name="Land M."/>
            <person name="Hauser L."/>
            <person name="Chang Y.-J."/>
            <person name="Jeffries C.D."/>
            <person name="Chen A."/>
            <person name="Palaniappan K."/>
            <person name="Chain P."/>
            <person name="Rohde M."/>
            <person name="Goeker M."/>
            <person name="Bristow J."/>
            <person name="Eisen J.A."/>
            <person name="Markowitz V."/>
            <person name="Hugenholtz P."/>
            <person name="Kyrpides N.C."/>
            <person name="Klenk H.-P."/>
            <person name="Brettin T."/>
        </authorList>
    </citation>
    <scope>NUCLEOTIDE SEQUENCE [LARGE SCALE GENOMIC DNA]</scope>
    <source>
        <strain evidence="3">DSM 17836 / JCM 10339 / NBRC 14399</strain>
    </source>
</reference>
<organism evidence="2 3">
    <name type="scientific">Kribbella flavida (strain DSM 17836 / JCM 10339 / NBRC 14399)</name>
    <dbReference type="NCBI Taxonomy" id="479435"/>
    <lineage>
        <taxon>Bacteria</taxon>
        <taxon>Bacillati</taxon>
        <taxon>Actinomycetota</taxon>
        <taxon>Actinomycetes</taxon>
        <taxon>Propionibacteriales</taxon>
        <taxon>Kribbellaceae</taxon>
        <taxon>Kribbella</taxon>
    </lineage>
</organism>
<keyword evidence="1" id="KW-0812">Transmembrane</keyword>
<feature type="transmembrane region" description="Helical" evidence="1">
    <location>
        <begin position="92"/>
        <end position="114"/>
    </location>
</feature>
<dbReference type="KEGG" id="kfl:Kfla_1873"/>
<dbReference type="OrthoDB" id="3831046at2"/>
<proteinExistence type="predicted"/>
<protein>
    <submittedName>
        <fullName evidence="2">Uncharacterized protein</fullName>
    </submittedName>
</protein>
<dbReference type="RefSeq" id="WP_012919523.1">
    <property type="nucleotide sequence ID" value="NC_013729.1"/>
</dbReference>
<keyword evidence="3" id="KW-1185">Reference proteome</keyword>